<proteinExistence type="inferred from homology"/>
<dbReference type="HAMAP" id="MF_01966">
    <property type="entry name" value="NADHX_epimerase"/>
    <property type="match status" value="1"/>
</dbReference>
<dbReference type="Proteomes" id="UP000515514">
    <property type="component" value="Chromosome"/>
</dbReference>
<dbReference type="KEGG" id="alti:ALE3EI_2301"/>
<dbReference type="NCBIfam" id="TIGR00196">
    <property type="entry name" value="yjeF_cterm"/>
    <property type="match status" value="1"/>
</dbReference>
<dbReference type="PANTHER" id="PTHR12592:SF0">
    <property type="entry name" value="ATP-DEPENDENT (S)-NAD(P)H-HYDRATE DEHYDRATASE"/>
    <property type="match status" value="1"/>
</dbReference>
<evidence type="ECO:0000256" key="19">
    <source>
        <dbReference type="PIRNR" id="PIRNR017184"/>
    </source>
</evidence>
<dbReference type="CDD" id="cd01171">
    <property type="entry name" value="YXKO-related"/>
    <property type="match status" value="1"/>
</dbReference>
<dbReference type="RefSeq" id="WP_186988829.1">
    <property type="nucleotide sequence ID" value="NZ_CP052909.1"/>
</dbReference>
<gene>
    <name evidence="17" type="primary">nnrD</name>
    <name evidence="18" type="synonym">nnrE</name>
    <name evidence="22" type="ORF">ALE3EI_2301</name>
</gene>
<evidence type="ECO:0000256" key="3">
    <source>
        <dbReference type="ARBA" id="ARBA00006001"/>
    </source>
</evidence>
<evidence type="ECO:0000256" key="14">
    <source>
        <dbReference type="ARBA" id="ARBA00025153"/>
    </source>
</evidence>
<name>A0A7G8PWX7_9FLAO</name>
<comment type="similarity">
    <text evidence="3 19">In the N-terminal section; belongs to the NnrE/AIBP family.</text>
</comment>
<keyword evidence="12 17" id="KW-0456">Lyase</keyword>
<evidence type="ECO:0000256" key="10">
    <source>
        <dbReference type="ARBA" id="ARBA00023027"/>
    </source>
</evidence>
<comment type="subunit">
    <text evidence="17">Homotetramer.</text>
</comment>
<evidence type="ECO:0000256" key="2">
    <source>
        <dbReference type="ARBA" id="ARBA00000909"/>
    </source>
</evidence>
<keyword evidence="11 18" id="KW-0413">Isomerase</keyword>
<dbReference type="SUPFAM" id="SSF64153">
    <property type="entry name" value="YjeF N-terminal domain-like"/>
    <property type="match status" value="1"/>
</dbReference>
<dbReference type="PANTHER" id="PTHR12592">
    <property type="entry name" value="ATP-DEPENDENT (S)-NAD(P)H-HYDRATE DEHYDRATASE FAMILY MEMBER"/>
    <property type="match status" value="1"/>
</dbReference>
<keyword evidence="13" id="KW-0511">Multifunctional enzyme</keyword>
<evidence type="ECO:0000259" key="21">
    <source>
        <dbReference type="PROSITE" id="PS51385"/>
    </source>
</evidence>
<comment type="cofactor">
    <cofactor evidence="18 19">
        <name>K(+)</name>
        <dbReference type="ChEBI" id="CHEBI:29103"/>
    </cofactor>
    <text evidence="18 19">Binds 1 potassium ion per subunit.</text>
</comment>
<comment type="function">
    <text evidence="18">Catalyzes the epimerization of the S- and R-forms of NAD(P)HX, a damaged form of NAD(P)H that is a result of enzymatic or heat-dependent hydration. This is a prerequisite for the S-specific NAD(P)H-hydrate dehydratase to allow the repair of both epimers of NAD(P)HX.</text>
</comment>
<evidence type="ECO:0000256" key="6">
    <source>
        <dbReference type="ARBA" id="ARBA00022741"/>
    </source>
</evidence>
<evidence type="ECO:0000256" key="12">
    <source>
        <dbReference type="ARBA" id="ARBA00023239"/>
    </source>
</evidence>
<evidence type="ECO:0000256" key="5">
    <source>
        <dbReference type="ARBA" id="ARBA00022723"/>
    </source>
</evidence>
<evidence type="ECO:0000256" key="16">
    <source>
        <dbReference type="ARBA" id="ARBA00049209"/>
    </source>
</evidence>
<evidence type="ECO:0000256" key="1">
    <source>
        <dbReference type="ARBA" id="ARBA00000013"/>
    </source>
</evidence>
<evidence type="ECO:0000256" key="4">
    <source>
        <dbReference type="ARBA" id="ARBA00009524"/>
    </source>
</evidence>
<dbReference type="SUPFAM" id="SSF53613">
    <property type="entry name" value="Ribokinase-like"/>
    <property type="match status" value="1"/>
</dbReference>
<keyword evidence="8 17" id="KW-0521">NADP</keyword>
<comment type="function">
    <text evidence="17">Catalyzes the dehydration of the S-form of NAD(P)HX at the expense of ADP, which is converted to AMP. Together with NAD(P)HX epimerase, which catalyzes the epimerization of the S- and R-forms, the enzyme allows the repair of both epimers of NAD(P)HX, a damaged form of NAD(P)H that is a result of enzymatic or heat-dependent hydration.</text>
</comment>
<comment type="similarity">
    <text evidence="18">Belongs to the NnrE/AIBP family.</text>
</comment>
<comment type="caution">
    <text evidence="18">Lacks conserved residue(s) required for the propagation of feature annotation.</text>
</comment>
<dbReference type="EMBL" id="CP052909">
    <property type="protein sequence ID" value="QNJ98843.1"/>
    <property type="molecule type" value="Genomic_DNA"/>
</dbReference>
<dbReference type="InterPro" id="IPR036652">
    <property type="entry name" value="YjeF_N_dom_sf"/>
</dbReference>
<evidence type="ECO:0000256" key="11">
    <source>
        <dbReference type="ARBA" id="ARBA00023235"/>
    </source>
</evidence>
<dbReference type="GO" id="GO:0052856">
    <property type="term" value="F:NAD(P)HX epimerase activity"/>
    <property type="evidence" value="ECO:0007669"/>
    <property type="project" value="UniProtKB-UniRule"/>
</dbReference>
<dbReference type="GO" id="GO:0046872">
    <property type="term" value="F:metal ion binding"/>
    <property type="evidence" value="ECO:0007669"/>
    <property type="project" value="UniProtKB-UniRule"/>
</dbReference>
<evidence type="ECO:0000256" key="18">
    <source>
        <dbReference type="HAMAP-Rule" id="MF_01966"/>
    </source>
</evidence>
<feature type="domain" description="YjeF N-terminal" evidence="21">
    <location>
        <begin position="9"/>
        <end position="218"/>
    </location>
</feature>
<feature type="binding site" evidence="18">
    <location>
        <position position="163"/>
    </location>
    <ligand>
        <name>K(+)</name>
        <dbReference type="ChEBI" id="CHEBI:29103"/>
    </ligand>
</feature>
<feature type="binding site" evidence="17">
    <location>
        <position position="263"/>
    </location>
    <ligand>
        <name>(6S)-NADPHX</name>
        <dbReference type="ChEBI" id="CHEBI:64076"/>
    </ligand>
</feature>
<comment type="catalytic activity">
    <reaction evidence="1 18 19">
        <text>(6R)-NADHX = (6S)-NADHX</text>
        <dbReference type="Rhea" id="RHEA:32215"/>
        <dbReference type="ChEBI" id="CHEBI:64074"/>
        <dbReference type="ChEBI" id="CHEBI:64075"/>
        <dbReference type="EC" id="5.1.99.6"/>
    </reaction>
</comment>
<dbReference type="Gene3D" id="3.40.1190.20">
    <property type="match status" value="1"/>
</dbReference>
<evidence type="ECO:0000256" key="13">
    <source>
        <dbReference type="ARBA" id="ARBA00023268"/>
    </source>
</evidence>
<dbReference type="InterPro" id="IPR004443">
    <property type="entry name" value="YjeF_N_dom"/>
</dbReference>
<comment type="similarity">
    <text evidence="17">Belongs to the NnrD/CARKD family.</text>
</comment>
<evidence type="ECO:0000313" key="23">
    <source>
        <dbReference type="Proteomes" id="UP000515514"/>
    </source>
</evidence>
<keyword evidence="5 18" id="KW-0479">Metal-binding</keyword>
<feature type="binding site" evidence="17">
    <location>
        <position position="440"/>
    </location>
    <ligand>
        <name>AMP</name>
        <dbReference type="ChEBI" id="CHEBI:456215"/>
    </ligand>
</feature>
<dbReference type="Pfam" id="PF03853">
    <property type="entry name" value="YjeF_N"/>
    <property type="match status" value="1"/>
</dbReference>
<dbReference type="InterPro" id="IPR029056">
    <property type="entry name" value="Ribokinase-like"/>
</dbReference>
<feature type="binding site" evidence="18">
    <location>
        <position position="127"/>
    </location>
    <ligand>
        <name>K(+)</name>
        <dbReference type="ChEBI" id="CHEBI:29103"/>
    </ligand>
</feature>
<evidence type="ECO:0000313" key="22">
    <source>
        <dbReference type="EMBL" id="QNJ98843.1"/>
    </source>
</evidence>
<keyword evidence="6 17" id="KW-0547">Nucleotide-binding</keyword>
<dbReference type="InterPro" id="IPR030677">
    <property type="entry name" value="Nnr"/>
</dbReference>
<feature type="binding site" evidence="18">
    <location>
        <begin position="131"/>
        <end position="137"/>
    </location>
    <ligand>
        <name>(6S)-NADPHX</name>
        <dbReference type="ChEBI" id="CHEBI:64076"/>
    </ligand>
</feature>
<comment type="similarity">
    <text evidence="4 19">In the C-terminal section; belongs to the NnrD/CARKD family.</text>
</comment>
<evidence type="ECO:0000256" key="9">
    <source>
        <dbReference type="ARBA" id="ARBA00022958"/>
    </source>
</evidence>
<comment type="function">
    <text evidence="14 19">Bifunctional enzyme that catalyzes the epimerization of the S- and R-forms of NAD(P)HX and the dehydration of the S-form of NAD(P)HX at the expense of ADP, which is converted to AMP. This allows the repair of both epimers of NAD(P)HX, a damaged form of NAD(P)H that is a result of enzymatic or heat-dependent hydration.</text>
</comment>
<feature type="binding site" evidence="17">
    <location>
        <position position="326"/>
    </location>
    <ligand>
        <name>(6S)-NADPHX</name>
        <dbReference type="ChEBI" id="CHEBI:64076"/>
    </ligand>
</feature>
<dbReference type="EC" id="5.1.99.6" evidence="19"/>
<feature type="binding site" evidence="18">
    <location>
        <position position="59"/>
    </location>
    <ligand>
        <name>K(+)</name>
        <dbReference type="ChEBI" id="CHEBI:29103"/>
    </ligand>
</feature>
<dbReference type="GO" id="GO:0110051">
    <property type="term" value="P:metabolite repair"/>
    <property type="evidence" value="ECO:0007669"/>
    <property type="project" value="TreeGrafter"/>
</dbReference>
<dbReference type="GO" id="GO:0005524">
    <property type="term" value="F:ATP binding"/>
    <property type="evidence" value="ECO:0007669"/>
    <property type="project" value="UniProtKB-UniRule"/>
</dbReference>
<dbReference type="PROSITE" id="PS01050">
    <property type="entry name" value="YJEF_C_2"/>
    <property type="match status" value="1"/>
</dbReference>
<dbReference type="EC" id="4.2.1.136" evidence="19"/>
<dbReference type="InterPro" id="IPR000631">
    <property type="entry name" value="CARKD"/>
</dbReference>
<accession>A0A7G8PWX7</accession>
<dbReference type="PROSITE" id="PS51385">
    <property type="entry name" value="YJEF_N"/>
    <property type="match status" value="1"/>
</dbReference>
<dbReference type="Pfam" id="PF01256">
    <property type="entry name" value="Carb_kinase"/>
    <property type="match status" value="1"/>
</dbReference>
<keyword evidence="7 17" id="KW-0067">ATP-binding</keyword>
<feature type="binding site" evidence="18">
    <location>
        <begin position="58"/>
        <end position="62"/>
    </location>
    <ligand>
        <name>(6S)-NADPHX</name>
        <dbReference type="ChEBI" id="CHEBI:64076"/>
    </ligand>
</feature>
<comment type="catalytic activity">
    <reaction evidence="16 17 19">
        <text>(6S)-NADPHX + ADP = AMP + phosphate + NADPH + H(+)</text>
        <dbReference type="Rhea" id="RHEA:32235"/>
        <dbReference type="ChEBI" id="CHEBI:15378"/>
        <dbReference type="ChEBI" id="CHEBI:43474"/>
        <dbReference type="ChEBI" id="CHEBI:57783"/>
        <dbReference type="ChEBI" id="CHEBI:64076"/>
        <dbReference type="ChEBI" id="CHEBI:456215"/>
        <dbReference type="ChEBI" id="CHEBI:456216"/>
        <dbReference type="EC" id="4.2.1.136"/>
    </reaction>
</comment>
<protein>
    <recommendedName>
        <fullName evidence="19">Bifunctional NAD(P)H-hydrate repair enzyme</fullName>
    </recommendedName>
    <alternativeName>
        <fullName evidence="19">Nicotinamide nucleotide repair protein</fullName>
    </alternativeName>
    <domain>
        <recommendedName>
            <fullName evidence="19">ADP-dependent (S)-NAD(P)H-hydrate dehydratase</fullName>
            <ecNumber evidence="19">4.2.1.136</ecNumber>
        </recommendedName>
        <alternativeName>
            <fullName evidence="19">ADP-dependent NAD(P)HX dehydratase</fullName>
        </alternativeName>
    </domain>
    <domain>
        <recommendedName>
            <fullName evidence="19">NAD(P)H-hydrate epimerase</fullName>
            <ecNumber evidence="19">5.1.99.6</ecNumber>
        </recommendedName>
    </domain>
</protein>
<evidence type="ECO:0000256" key="17">
    <source>
        <dbReference type="HAMAP-Rule" id="MF_01965"/>
    </source>
</evidence>
<evidence type="ECO:0000256" key="8">
    <source>
        <dbReference type="ARBA" id="ARBA00022857"/>
    </source>
</evidence>
<feature type="binding site" evidence="17">
    <location>
        <position position="377"/>
    </location>
    <ligand>
        <name>(6S)-NADPHX</name>
        <dbReference type="ChEBI" id="CHEBI:64076"/>
    </ligand>
</feature>
<organism evidence="22 23">
    <name type="scientific">Constantimarinum furrinae</name>
    <dbReference type="NCBI Taxonomy" id="2562285"/>
    <lineage>
        <taxon>Bacteria</taxon>
        <taxon>Pseudomonadati</taxon>
        <taxon>Bacteroidota</taxon>
        <taxon>Flavobacteriia</taxon>
        <taxon>Flavobacteriales</taxon>
        <taxon>Flavobacteriaceae</taxon>
        <taxon>Altibacter/Constantimarinum group</taxon>
        <taxon>Constantimarinum</taxon>
    </lineage>
</organism>
<dbReference type="GO" id="GO:0046496">
    <property type="term" value="P:nicotinamide nucleotide metabolic process"/>
    <property type="evidence" value="ECO:0007669"/>
    <property type="project" value="UniProtKB-UniRule"/>
</dbReference>
<comment type="catalytic activity">
    <reaction evidence="2 18 19">
        <text>(6R)-NADPHX = (6S)-NADPHX</text>
        <dbReference type="Rhea" id="RHEA:32227"/>
        <dbReference type="ChEBI" id="CHEBI:64076"/>
        <dbReference type="ChEBI" id="CHEBI:64077"/>
        <dbReference type="EC" id="5.1.99.6"/>
    </reaction>
</comment>
<dbReference type="AlphaFoldDB" id="A0A7G8PWX7"/>
<keyword evidence="23" id="KW-1185">Reference proteome</keyword>
<keyword evidence="10 17" id="KW-0520">NAD</keyword>
<dbReference type="GO" id="GO:0052855">
    <property type="term" value="F:ADP-dependent NAD(P)H-hydrate dehydratase activity"/>
    <property type="evidence" value="ECO:0007669"/>
    <property type="project" value="UniProtKB-UniRule"/>
</dbReference>
<feature type="binding site" evidence="17">
    <location>
        <position position="441"/>
    </location>
    <ligand>
        <name>(6S)-NADPHX</name>
        <dbReference type="ChEBI" id="CHEBI:64076"/>
    </ligand>
</feature>
<sequence length="510" mass="55800">MKIFSAEQLYEADKITAEKQNISSLDLMERAGEQIFKWLEDKMKGAQVPLHIFCGIGNNGGDGLVVGRHLINHGYNVTIYIANFTDKRSKCFLINYDRIKDVSKKWPVLMTSEEDFPEIAAEDIIIDALFGIGLNRPPEGWVKELIQYINKQKAFKLSIDIPSGLPANTPVPDSEAVIHANHTLTFQAPKLAFFLPETGVYVPYFEVLDIGLDRQFLMESKPLAQTISKMEAQQFYKPRAKYDHKGTYGHALIVAGSYGKMGAAILSTRATLKAGAGMVTVFSPECGYSILQTAAPEAMVLSDDEEDFITKIEYQFDASAIGVGMGIGTQKETVAALHKLFSEAKAPLVIDADALNGISEDKDLLKVVPKNSVLTPHPGELERLIGSWKNDYEKIEKARKFTKKHKVVLLIKGAHSLILFEDSMYINTSGTPGMATAGSGDVLSGVITGLLSQGYDPLLATVFGVYLHGSAGMLASSVLSYEGVMASDIADFIGDAYIELFRQEQPPAQG</sequence>
<feature type="binding site" evidence="17">
    <location>
        <begin position="412"/>
        <end position="416"/>
    </location>
    <ligand>
        <name>AMP</name>
        <dbReference type="ChEBI" id="CHEBI:456215"/>
    </ligand>
</feature>
<comment type="catalytic activity">
    <reaction evidence="15 17 19">
        <text>(6S)-NADHX + ADP = AMP + phosphate + NADH + H(+)</text>
        <dbReference type="Rhea" id="RHEA:32223"/>
        <dbReference type="ChEBI" id="CHEBI:15378"/>
        <dbReference type="ChEBI" id="CHEBI:43474"/>
        <dbReference type="ChEBI" id="CHEBI:57945"/>
        <dbReference type="ChEBI" id="CHEBI:64074"/>
        <dbReference type="ChEBI" id="CHEBI:456215"/>
        <dbReference type="ChEBI" id="CHEBI:456216"/>
        <dbReference type="EC" id="4.2.1.136"/>
    </reaction>
</comment>
<evidence type="ECO:0000259" key="20">
    <source>
        <dbReference type="PROSITE" id="PS51383"/>
    </source>
</evidence>
<dbReference type="Gene3D" id="3.40.50.10260">
    <property type="entry name" value="YjeF N-terminal domain"/>
    <property type="match status" value="1"/>
</dbReference>
<dbReference type="InterPro" id="IPR017953">
    <property type="entry name" value="Carbohydrate_kinase_pred_CS"/>
</dbReference>
<evidence type="ECO:0000256" key="7">
    <source>
        <dbReference type="ARBA" id="ARBA00022840"/>
    </source>
</evidence>
<keyword evidence="9 18" id="KW-0630">Potassium</keyword>
<comment type="cofactor">
    <cofactor evidence="17">
        <name>Mg(2+)</name>
        <dbReference type="ChEBI" id="CHEBI:18420"/>
    </cofactor>
</comment>
<feature type="binding site" evidence="18">
    <location>
        <position position="160"/>
    </location>
    <ligand>
        <name>(6S)-NADPHX</name>
        <dbReference type="ChEBI" id="CHEBI:64076"/>
    </ligand>
</feature>
<evidence type="ECO:0000256" key="15">
    <source>
        <dbReference type="ARBA" id="ARBA00048238"/>
    </source>
</evidence>
<feature type="domain" description="YjeF C-terminal" evidence="20">
    <location>
        <begin position="230"/>
        <end position="500"/>
    </location>
</feature>
<dbReference type="PIRSF" id="PIRSF017184">
    <property type="entry name" value="Nnr"/>
    <property type="match status" value="1"/>
</dbReference>
<dbReference type="HAMAP" id="MF_01965">
    <property type="entry name" value="NADHX_dehydratase"/>
    <property type="match status" value="1"/>
</dbReference>
<dbReference type="NCBIfam" id="TIGR00197">
    <property type="entry name" value="yjeF_nterm"/>
    <property type="match status" value="1"/>
</dbReference>
<dbReference type="PROSITE" id="PS51383">
    <property type="entry name" value="YJEF_C_3"/>
    <property type="match status" value="1"/>
</dbReference>
<reference evidence="22 23" key="1">
    <citation type="submission" date="2020-04" db="EMBL/GenBank/DDBJ databases">
        <title>Genome sequence of Altibacter aquimarinus strain ALE3EI.</title>
        <authorList>
            <person name="Oh H.-M."/>
            <person name="Jang D."/>
        </authorList>
    </citation>
    <scope>NUCLEOTIDE SEQUENCE [LARGE SCALE GENOMIC DNA]</scope>
    <source>
        <strain evidence="22 23">ALE3EI</strain>
    </source>
</reference>